<feature type="compositionally biased region" description="Low complexity" evidence="1">
    <location>
        <begin position="20"/>
        <end position="31"/>
    </location>
</feature>
<reference evidence="4 5" key="1">
    <citation type="submission" date="2017-05" db="EMBL/GenBank/DDBJ databases">
        <title>Biotechnological potential of actinobacteria isolated from South African environments.</title>
        <authorList>
            <person name="Le Roes-Hill M."/>
            <person name="Prins A."/>
            <person name="Durrell K.A."/>
        </authorList>
    </citation>
    <scope>NUCLEOTIDE SEQUENCE [LARGE SCALE GENOMIC DNA]</scope>
    <source>
        <strain evidence="4">BS2</strain>
    </source>
</reference>
<evidence type="ECO:0000256" key="2">
    <source>
        <dbReference type="SAM" id="Phobius"/>
    </source>
</evidence>
<keyword evidence="5" id="KW-1185">Reference proteome</keyword>
<feature type="transmembrane region" description="Helical" evidence="2">
    <location>
        <begin position="165"/>
        <end position="196"/>
    </location>
</feature>
<dbReference type="EMBL" id="NGFO01000030">
    <property type="protein sequence ID" value="OUC76640.1"/>
    <property type="molecule type" value="Genomic_DNA"/>
</dbReference>
<keyword evidence="2" id="KW-0812">Transmembrane</keyword>
<evidence type="ECO:0000313" key="5">
    <source>
        <dbReference type="Proteomes" id="UP000194632"/>
    </source>
</evidence>
<keyword evidence="2" id="KW-0472">Membrane</keyword>
<gene>
    <name evidence="4" type="ORF">CA982_21265</name>
</gene>
<feature type="transmembrane region" description="Helical" evidence="2">
    <location>
        <begin position="217"/>
        <end position="244"/>
    </location>
</feature>
<evidence type="ECO:0000256" key="1">
    <source>
        <dbReference type="SAM" id="MobiDB-lite"/>
    </source>
</evidence>
<name>A0A243Q6N2_9ACTN</name>
<organism evidence="4 5">
    <name type="scientific">Gordonia lacunae</name>
    <dbReference type="NCBI Taxonomy" id="417102"/>
    <lineage>
        <taxon>Bacteria</taxon>
        <taxon>Bacillati</taxon>
        <taxon>Actinomycetota</taxon>
        <taxon>Actinomycetes</taxon>
        <taxon>Mycobacteriales</taxon>
        <taxon>Gordoniaceae</taxon>
        <taxon>Gordonia</taxon>
    </lineage>
</organism>
<protein>
    <recommendedName>
        <fullName evidence="3">DUF4190 domain-containing protein</fullName>
    </recommendedName>
</protein>
<dbReference type="Pfam" id="PF13828">
    <property type="entry name" value="DUF4190"/>
    <property type="match status" value="1"/>
</dbReference>
<dbReference type="AlphaFoldDB" id="A0A243Q6N2"/>
<feature type="region of interest" description="Disordered" evidence="1">
    <location>
        <begin position="1"/>
        <end position="124"/>
    </location>
</feature>
<proteinExistence type="predicted"/>
<accession>A0A243Q6N2</accession>
<feature type="domain" description="DUF4190" evidence="3">
    <location>
        <begin position="165"/>
        <end position="233"/>
    </location>
</feature>
<dbReference type="Proteomes" id="UP000194632">
    <property type="component" value="Unassembled WGS sequence"/>
</dbReference>
<evidence type="ECO:0000313" key="4">
    <source>
        <dbReference type="EMBL" id="OUC76640.1"/>
    </source>
</evidence>
<sequence length="254" mass="25593">MSYPPGQGSGQGQDDWGTVPSSGSPGNSGPNLSKGDQGQGAAPEYAPTEYGQTYQPGPSSDPYGQSPYGQNPYGQNPSGQNPYGQDQYGQSPYGSPAGNQGYGAPGQDPYAQPPGGSYGQYNDPYQAGQAPAYGSAYGSQNPYGAAPYGGGYGYPAPQKSTNGKAIGALISGIVGLVMLAACFLISFPVGIAAVVLGVMSRREVEQAGDTQTGSGMALAGIITGALAIVGALVWVAIIIVAIAAGNSTDSVYYY</sequence>
<dbReference type="STRING" id="417102.CA982_21265"/>
<evidence type="ECO:0000259" key="3">
    <source>
        <dbReference type="Pfam" id="PF13828"/>
    </source>
</evidence>
<feature type="compositionally biased region" description="Polar residues" evidence="1">
    <location>
        <begin position="67"/>
        <end position="93"/>
    </location>
</feature>
<dbReference type="OrthoDB" id="4375081at2"/>
<dbReference type="InterPro" id="IPR025241">
    <property type="entry name" value="DUF4190"/>
</dbReference>
<comment type="caution">
    <text evidence="4">The sequence shown here is derived from an EMBL/GenBank/DDBJ whole genome shotgun (WGS) entry which is preliminary data.</text>
</comment>
<dbReference type="RefSeq" id="WP_086537182.1">
    <property type="nucleotide sequence ID" value="NZ_NGFO01000030.1"/>
</dbReference>
<keyword evidence="2" id="KW-1133">Transmembrane helix</keyword>